<evidence type="ECO:0000256" key="1">
    <source>
        <dbReference type="SAM" id="MobiDB-lite"/>
    </source>
</evidence>
<protein>
    <submittedName>
        <fullName evidence="2">Uncharacterized protein</fullName>
    </submittedName>
</protein>
<dbReference type="HOGENOM" id="CLU_1686869_0_0_1"/>
<proteinExistence type="predicted"/>
<dbReference type="Proteomes" id="UP000027265">
    <property type="component" value="Unassembled WGS sequence"/>
</dbReference>
<organism evidence="2 3">
    <name type="scientific">Jaapia argillacea MUCL 33604</name>
    <dbReference type="NCBI Taxonomy" id="933084"/>
    <lineage>
        <taxon>Eukaryota</taxon>
        <taxon>Fungi</taxon>
        <taxon>Dikarya</taxon>
        <taxon>Basidiomycota</taxon>
        <taxon>Agaricomycotina</taxon>
        <taxon>Agaricomycetes</taxon>
        <taxon>Agaricomycetidae</taxon>
        <taxon>Jaapiales</taxon>
        <taxon>Jaapiaceae</taxon>
        <taxon>Jaapia</taxon>
    </lineage>
</organism>
<dbReference type="EMBL" id="KL197864">
    <property type="protein sequence ID" value="KDQ48999.1"/>
    <property type="molecule type" value="Genomic_DNA"/>
</dbReference>
<feature type="compositionally biased region" description="Polar residues" evidence="1">
    <location>
        <begin position="28"/>
        <end position="44"/>
    </location>
</feature>
<dbReference type="InParanoid" id="A0A067P2N4"/>
<name>A0A067P2N4_9AGAM</name>
<sequence>MDDLSVSSVSLLLTPSTPPTSYGRPRGSSLTTLRGQSPPRSFVTSKIADSPHPSLVPVLDPRPQARSRRSDGRSPGRSGARRLRMGCRAPGGTKRLRKALIDHGVTLRQGNILPSRSKHKLTKSLKCEWKRPLVPFWMSEEMFSRRHCGLEWTFFN</sequence>
<keyword evidence="3" id="KW-1185">Reference proteome</keyword>
<reference evidence="3" key="1">
    <citation type="journal article" date="2014" name="Proc. Natl. Acad. Sci. U.S.A.">
        <title>Extensive sampling of basidiomycete genomes demonstrates inadequacy of the white-rot/brown-rot paradigm for wood decay fungi.</title>
        <authorList>
            <person name="Riley R."/>
            <person name="Salamov A.A."/>
            <person name="Brown D.W."/>
            <person name="Nagy L.G."/>
            <person name="Floudas D."/>
            <person name="Held B.W."/>
            <person name="Levasseur A."/>
            <person name="Lombard V."/>
            <person name="Morin E."/>
            <person name="Otillar R."/>
            <person name="Lindquist E.A."/>
            <person name="Sun H."/>
            <person name="LaButti K.M."/>
            <person name="Schmutz J."/>
            <person name="Jabbour D."/>
            <person name="Luo H."/>
            <person name="Baker S.E."/>
            <person name="Pisabarro A.G."/>
            <person name="Walton J.D."/>
            <person name="Blanchette R.A."/>
            <person name="Henrissat B."/>
            <person name="Martin F."/>
            <person name="Cullen D."/>
            <person name="Hibbett D.S."/>
            <person name="Grigoriev I.V."/>
        </authorList>
    </citation>
    <scope>NUCLEOTIDE SEQUENCE [LARGE SCALE GENOMIC DNA]</scope>
    <source>
        <strain evidence="3">MUCL 33604</strain>
    </source>
</reference>
<evidence type="ECO:0000313" key="2">
    <source>
        <dbReference type="EMBL" id="KDQ48999.1"/>
    </source>
</evidence>
<gene>
    <name evidence="2" type="ORF">JAAARDRAFT_323035</name>
</gene>
<evidence type="ECO:0000313" key="3">
    <source>
        <dbReference type="Proteomes" id="UP000027265"/>
    </source>
</evidence>
<feature type="compositionally biased region" description="Low complexity" evidence="1">
    <location>
        <begin position="1"/>
        <end position="21"/>
    </location>
</feature>
<feature type="region of interest" description="Disordered" evidence="1">
    <location>
        <begin position="1"/>
        <end position="89"/>
    </location>
</feature>
<accession>A0A067P2N4</accession>
<dbReference type="AlphaFoldDB" id="A0A067P2N4"/>